<feature type="binding site" evidence="6">
    <location>
        <position position="248"/>
    </location>
    <ligand>
        <name>S-adenosyl-L-methionine</name>
        <dbReference type="ChEBI" id="CHEBI:59789"/>
    </ligand>
</feature>
<dbReference type="PANTHER" id="PTHR11061">
    <property type="entry name" value="RNA M5U METHYLTRANSFERASE"/>
    <property type="match status" value="1"/>
</dbReference>
<dbReference type="EMBL" id="CP060244">
    <property type="protein sequence ID" value="QNT78869.1"/>
    <property type="molecule type" value="Genomic_DNA"/>
</dbReference>
<dbReference type="PANTHER" id="PTHR11061:SF49">
    <property type="entry name" value="23S RRNA (URACIL(1939)-C(5))-METHYLTRANSFERASE RLMD"/>
    <property type="match status" value="1"/>
</dbReference>
<keyword evidence="1" id="KW-0408">Iron</keyword>
<evidence type="ECO:0000313" key="8">
    <source>
        <dbReference type="EMBL" id="QNT78869.1"/>
    </source>
</evidence>
<evidence type="ECO:0000256" key="5">
    <source>
        <dbReference type="ARBA" id="ARBA00023014"/>
    </source>
</evidence>
<keyword evidence="4 6" id="KW-0949">S-adenosyl-L-methionine</keyword>
<keyword evidence="1" id="KW-0004">4Fe-4S</keyword>
<evidence type="ECO:0000313" key="9">
    <source>
        <dbReference type="Proteomes" id="UP000516349"/>
    </source>
</evidence>
<keyword evidence="1" id="KW-0479">Metal-binding</keyword>
<dbReference type="GO" id="GO:0051539">
    <property type="term" value="F:4 iron, 4 sulfur cluster binding"/>
    <property type="evidence" value="ECO:0007669"/>
    <property type="project" value="UniProtKB-KW"/>
</dbReference>
<feature type="binding site" evidence="6">
    <location>
        <position position="298"/>
    </location>
    <ligand>
        <name>S-adenosyl-L-methionine</name>
        <dbReference type="ChEBI" id="CHEBI:59789"/>
    </ligand>
</feature>
<dbReference type="PROSITE" id="PS51687">
    <property type="entry name" value="SAM_MT_RNA_M5U"/>
    <property type="match status" value="1"/>
</dbReference>
<evidence type="ECO:0000256" key="2">
    <source>
        <dbReference type="ARBA" id="ARBA00022603"/>
    </source>
</evidence>
<dbReference type="GO" id="GO:0003676">
    <property type="term" value="F:nucleic acid binding"/>
    <property type="evidence" value="ECO:0007669"/>
    <property type="project" value="InterPro"/>
</dbReference>
<dbReference type="InterPro" id="IPR010280">
    <property type="entry name" value="U5_MeTrfase_fam"/>
</dbReference>
<dbReference type="KEGG" id="ebla:JGUZn3_16480"/>
<dbReference type="PROSITE" id="PS00092">
    <property type="entry name" value="N6_MTASE"/>
    <property type="match status" value="1"/>
</dbReference>
<dbReference type="Gene3D" id="2.40.50.140">
    <property type="entry name" value="Nucleic acid-binding proteins"/>
    <property type="match status" value="1"/>
</dbReference>
<dbReference type="AlphaFoldDB" id="A0A7H1NSV9"/>
<feature type="binding site" evidence="6">
    <location>
        <position position="278"/>
    </location>
    <ligand>
        <name>S-adenosyl-L-methionine</name>
        <dbReference type="ChEBI" id="CHEBI:59789"/>
    </ligand>
</feature>
<dbReference type="InterPro" id="IPR012340">
    <property type="entry name" value="NA-bd_OB-fold"/>
</dbReference>
<evidence type="ECO:0000256" key="1">
    <source>
        <dbReference type="ARBA" id="ARBA00022485"/>
    </source>
</evidence>
<keyword evidence="2 6" id="KW-0489">Methyltransferase</keyword>
<feature type="active site" description="Nucleophile" evidence="6">
    <location>
        <position position="371"/>
    </location>
</feature>
<feature type="binding site" evidence="6">
    <location>
        <position position="345"/>
    </location>
    <ligand>
        <name>S-adenosyl-L-methionine</name>
        <dbReference type="ChEBI" id="CHEBI:59789"/>
    </ligand>
</feature>
<dbReference type="Pfam" id="PF05958">
    <property type="entry name" value="tRNA_U5-meth_tr"/>
    <property type="match status" value="1"/>
</dbReference>
<dbReference type="InterPro" id="IPR002052">
    <property type="entry name" value="DNA_methylase_N6_adenine_CS"/>
</dbReference>
<evidence type="ECO:0000256" key="3">
    <source>
        <dbReference type="ARBA" id="ARBA00022679"/>
    </source>
</evidence>
<feature type="coiled-coil region" evidence="7">
    <location>
        <begin position="294"/>
        <end position="324"/>
    </location>
</feature>
<keyword evidence="3 6" id="KW-0808">Transferase</keyword>
<protein>
    <submittedName>
        <fullName evidence="8">23S rRNA (Uracil(1939)-C(5))-methyltransferase RlmD</fullName>
        <ecNumber evidence="8">2.1.1.190</ecNumber>
    </submittedName>
</protein>
<dbReference type="SUPFAM" id="SSF53335">
    <property type="entry name" value="S-adenosyl-L-methionine-dependent methyltransferases"/>
    <property type="match status" value="1"/>
</dbReference>
<sequence length="413" mass="46441">MGGEGDGLVQTEEGAFYTPFVIPQEVVQIQPISSKKALLVEIIHPSSQRVTPVCKHFSVCGGCSLQHISRPSSLLWKQNVVQAALSHFPIQTIPLQEYQTQPYQRRRMDLAVTRLQNNMLAIGLHKRNTKDILNLMECHVLQPELFEITKTINPVLQKCSAIKKQASLVANHLTSGIDLLLKTDAPLSTQDRALLIEFSKAHSSLNRLSWALSPNKGYFFGESIIEPTRPAHILNNIRITPPAGAFLQATEDAEQKISHIVASMLQSIKKKKRIIEFYAGCGTLTFLLAHYGQVTAYEENTEALQSLREAAQTNQLKIQAIQRNLERQPLLAKELEKKADVILLDPPYAGAVHQIEFIAQSNVKNIIYVSCNPYTLKKDSEILKQHGYSLKEIAVIDQFLWSAQMEIICHFYK</sequence>
<dbReference type="Gene3D" id="3.40.50.150">
    <property type="entry name" value="Vaccinia Virus protein VP39"/>
    <property type="match status" value="1"/>
</dbReference>
<name>A0A7H1NSV9_9PROT</name>
<evidence type="ECO:0000256" key="7">
    <source>
        <dbReference type="SAM" id="Coils"/>
    </source>
</evidence>
<accession>A0A7H1NSV9</accession>
<evidence type="ECO:0000256" key="4">
    <source>
        <dbReference type="ARBA" id="ARBA00022691"/>
    </source>
</evidence>
<reference evidence="8 9" key="1">
    <citation type="submission" date="2020-08" db="EMBL/GenBank/DDBJ databases">
        <title>Complete genome sequence of Entomobacter blattae G55GP.</title>
        <authorList>
            <person name="Poehlein A."/>
            <person name="Guzman J."/>
            <person name="Daniel R."/>
            <person name="Vilcinskas A."/>
        </authorList>
    </citation>
    <scope>NUCLEOTIDE SEQUENCE [LARGE SCALE GENOMIC DNA]</scope>
    <source>
        <strain evidence="8 9">G55GP</strain>
    </source>
</reference>
<comment type="similarity">
    <text evidence="6">Belongs to the class I-like SAM-binding methyltransferase superfamily. RNA M5U methyltransferase family.</text>
</comment>
<dbReference type="Gene3D" id="2.40.50.1070">
    <property type="match status" value="1"/>
</dbReference>
<dbReference type="GO" id="GO:0070475">
    <property type="term" value="P:rRNA base methylation"/>
    <property type="evidence" value="ECO:0007669"/>
    <property type="project" value="TreeGrafter"/>
</dbReference>
<dbReference type="EC" id="2.1.1.190" evidence="8"/>
<organism evidence="8 9">
    <name type="scientific">Entomobacter blattae</name>
    <dbReference type="NCBI Taxonomy" id="2762277"/>
    <lineage>
        <taxon>Bacteria</taxon>
        <taxon>Pseudomonadati</taxon>
        <taxon>Pseudomonadota</taxon>
        <taxon>Alphaproteobacteria</taxon>
        <taxon>Acetobacterales</taxon>
        <taxon>Acetobacteraceae</taxon>
        <taxon>Entomobacter</taxon>
    </lineage>
</organism>
<keyword evidence="7" id="KW-0175">Coiled coil</keyword>
<dbReference type="NCBIfam" id="TIGR00479">
    <property type="entry name" value="rumA"/>
    <property type="match status" value="1"/>
</dbReference>
<keyword evidence="9" id="KW-1185">Reference proteome</keyword>
<proteinExistence type="inferred from homology"/>
<gene>
    <name evidence="8" type="primary">rlmD</name>
    <name evidence="8" type="ORF">JGUZn3_16480</name>
</gene>
<dbReference type="Proteomes" id="UP000516349">
    <property type="component" value="Chromosome"/>
</dbReference>
<dbReference type="CDD" id="cd02440">
    <property type="entry name" value="AdoMet_MTases"/>
    <property type="match status" value="1"/>
</dbReference>
<keyword evidence="5" id="KW-0411">Iron-sulfur</keyword>
<evidence type="ECO:0000256" key="6">
    <source>
        <dbReference type="PROSITE-ProRule" id="PRU01024"/>
    </source>
</evidence>
<dbReference type="InterPro" id="IPR029063">
    <property type="entry name" value="SAM-dependent_MTases_sf"/>
</dbReference>
<dbReference type="GO" id="GO:0070041">
    <property type="term" value="F:rRNA (uridine-C5-)-methyltransferase activity"/>
    <property type="evidence" value="ECO:0007669"/>
    <property type="project" value="TreeGrafter"/>
</dbReference>